<evidence type="ECO:0008006" key="3">
    <source>
        <dbReference type="Google" id="ProtNLM"/>
    </source>
</evidence>
<keyword evidence="2" id="KW-1185">Reference proteome</keyword>
<evidence type="ECO:0000313" key="2">
    <source>
        <dbReference type="Proteomes" id="UP000199615"/>
    </source>
</evidence>
<dbReference type="RefSeq" id="WP_011502223.1">
    <property type="nucleotide sequence ID" value="NZ_FODT01000004.1"/>
</dbReference>
<name>A0A1H8RRY8_9BRAD</name>
<proteinExistence type="predicted"/>
<evidence type="ECO:0000313" key="1">
    <source>
        <dbReference type="EMBL" id="SEO69231.1"/>
    </source>
</evidence>
<dbReference type="EMBL" id="FODT01000004">
    <property type="protein sequence ID" value="SEO69231.1"/>
    <property type="molecule type" value="Genomic_DNA"/>
</dbReference>
<organism evidence="1 2">
    <name type="scientific">Rhodopseudomonas pseudopalustris</name>
    <dbReference type="NCBI Taxonomy" id="1513892"/>
    <lineage>
        <taxon>Bacteria</taxon>
        <taxon>Pseudomonadati</taxon>
        <taxon>Pseudomonadota</taxon>
        <taxon>Alphaproteobacteria</taxon>
        <taxon>Hyphomicrobiales</taxon>
        <taxon>Nitrobacteraceae</taxon>
        <taxon>Rhodopseudomonas</taxon>
    </lineage>
</organism>
<dbReference type="Proteomes" id="UP000199615">
    <property type="component" value="Unassembled WGS sequence"/>
</dbReference>
<protein>
    <recommendedName>
        <fullName evidence="3">SH3 domain-containing protein</fullName>
    </recommendedName>
</protein>
<dbReference type="OrthoDB" id="5395100at2"/>
<dbReference type="AlphaFoldDB" id="A0A1H8RRY8"/>
<gene>
    <name evidence="1" type="ORF">SAMN05444123_10479</name>
</gene>
<sequence length="329" mass="35653">MPTTDDMRWFKQQFRNQIEAALPGTPLDVDMITAIACQETGYIWSALRKKSLPIPRILALCVGDTIDYQGPGRGRQAFPRSKDSLIAEANGRRMFDIARGALEDMAAYIPGYRGAVANPDKFCHGFGVFQRDLQFFRNDPNYFLDRRYEDFGDTLAQCLGELRRGLKKLGFESRSSLSDLEFASVAIAYNTGGYNPARGLKQGHFDGQKYYGEHIFDYLTTSRGVHVEGVDAAGAAATGAGAAALVPGRYAVIARGGLKLRGGPGVGFNSERTLALGAELTVVATGATDPAWAQVDIEGDGVLDGYVFASFLAPLEQHALLNEQAPEPA</sequence>
<accession>A0A1H8RRY8</accession>
<reference evidence="2" key="1">
    <citation type="submission" date="2016-10" db="EMBL/GenBank/DDBJ databases">
        <authorList>
            <person name="Varghese N."/>
            <person name="Submissions S."/>
        </authorList>
    </citation>
    <scope>NUCLEOTIDE SEQUENCE [LARGE SCALE GENOMIC DNA]</scope>
    <source>
        <strain evidence="2">DSM 123</strain>
    </source>
</reference>